<keyword evidence="4" id="KW-1185">Reference proteome</keyword>
<feature type="coiled-coil region" evidence="1">
    <location>
        <begin position="1373"/>
        <end position="1400"/>
    </location>
</feature>
<feature type="region of interest" description="Disordered" evidence="2">
    <location>
        <begin position="1083"/>
        <end position="1116"/>
    </location>
</feature>
<reference evidence="3 4" key="1">
    <citation type="submission" date="2014-06" db="EMBL/GenBank/DDBJ databases">
        <authorList>
            <person name="Swart Estienne"/>
        </authorList>
    </citation>
    <scope>NUCLEOTIDE SEQUENCE [LARGE SCALE GENOMIC DNA]</scope>
    <source>
        <strain evidence="3 4">130c</strain>
    </source>
</reference>
<keyword evidence="1" id="KW-0175">Coiled coil</keyword>
<dbReference type="Proteomes" id="UP000039865">
    <property type="component" value="Unassembled WGS sequence"/>
</dbReference>
<proteinExistence type="predicted"/>
<feature type="compositionally biased region" description="Basic and acidic residues" evidence="2">
    <location>
        <begin position="214"/>
        <end position="224"/>
    </location>
</feature>
<evidence type="ECO:0000313" key="4">
    <source>
        <dbReference type="Proteomes" id="UP000039865"/>
    </source>
</evidence>
<feature type="compositionally biased region" description="Acidic residues" evidence="2">
    <location>
        <begin position="402"/>
        <end position="427"/>
    </location>
</feature>
<feature type="compositionally biased region" description="Acidic residues" evidence="2">
    <location>
        <begin position="547"/>
        <end position="571"/>
    </location>
</feature>
<name>A0A078ANW8_STYLE</name>
<feature type="compositionally biased region" description="Low complexity" evidence="2">
    <location>
        <begin position="910"/>
        <end position="927"/>
    </location>
</feature>
<feature type="region of interest" description="Disordered" evidence="2">
    <location>
        <begin position="856"/>
        <end position="1010"/>
    </location>
</feature>
<protein>
    <recommendedName>
        <fullName evidence="5">DUF5745 domain-containing protein</fullName>
    </recommendedName>
</protein>
<evidence type="ECO:0000313" key="3">
    <source>
        <dbReference type="EMBL" id="CDW83002.1"/>
    </source>
</evidence>
<feature type="compositionally biased region" description="Low complexity" evidence="2">
    <location>
        <begin position="178"/>
        <end position="191"/>
    </location>
</feature>
<gene>
    <name evidence="3" type="primary">Contig19403.g20576</name>
    <name evidence="3" type="ORF">STYLEM_12041</name>
</gene>
<feature type="compositionally biased region" description="Basic and acidic residues" evidence="2">
    <location>
        <begin position="352"/>
        <end position="366"/>
    </location>
</feature>
<feature type="compositionally biased region" description="Polar residues" evidence="2">
    <location>
        <begin position="579"/>
        <end position="593"/>
    </location>
</feature>
<feature type="compositionally biased region" description="Polar residues" evidence="2">
    <location>
        <begin position="871"/>
        <end position="893"/>
    </location>
</feature>
<feature type="compositionally biased region" description="Low complexity" evidence="2">
    <location>
        <begin position="443"/>
        <end position="452"/>
    </location>
</feature>
<feature type="compositionally biased region" description="Polar residues" evidence="2">
    <location>
        <begin position="935"/>
        <end position="945"/>
    </location>
</feature>
<feature type="compositionally biased region" description="Basic residues" evidence="2">
    <location>
        <begin position="990"/>
        <end position="999"/>
    </location>
</feature>
<evidence type="ECO:0000256" key="2">
    <source>
        <dbReference type="SAM" id="MobiDB-lite"/>
    </source>
</evidence>
<organism evidence="3 4">
    <name type="scientific">Stylonychia lemnae</name>
    <name type="common">Ciliate</name>
    <dbReference type="NCBI Taxonomy" id="5949"/>
    <lineage>
        <taxon>Eukaryota</taxon>
        <taxon>Sar</taxon>
        <taxon>Alveolata</taxon>
        <taxon>Ciliophora</taxon>
        <taxon>Intramacronucleata</taxon>
        <taxon>Spirotrichea</taxon>
        <taxon>Stichotrichia</taxon>
        <taxon>Sporadotrichida</taxon>
        <taxon>Oxytrichidae</taxon>
        <taxon>Stylonychinae</taxon>
        <taxon>Stylonychia</taxon>
    </lineage>
</organism>
<accession>A0A078ANW8</accession>
<feature type="compositionally biased region" description="Basic and acidic residues" evidence="2">
    <location>
        <begin position="613"/>
        <end position="632"/>
    </location>
</feature>
<dbReference type="InParanoid" id="A0A078ANW8"/>
<evidence type="ECO:0000256" key="1">
    <source>
        <dbReference type="SAM" id="Coils"/>
    </source>
</evidence>
<sequence>MMILQLGNDILGALGAEEIVRDVEVFFSDAFYIQYFQAVFPSIVEFQQIEPGRNEQDMAENLQDLIDFLGDQIIKVDLTAISGPEIIMGNPIHCIQLLELLHDLTARLGDEGSEEDDEMDDEEIRQLMQAKQMEQNKVKGKGQPAAANQKLEPINKKGSQQPKQDLQKNDAQPKSKKALAMQMAKQQQMKMASDDFMDEESHQESDEYGDESDEKEKEFKKELEMMQQKAKFQQQQQDAQKTQAKPLDPKTQAVASKNDKSDQSQVKKIEIKPQAKKQQHYDESGDEDDLYNEDFEDDFQDDEDDEYGEEDEELNNRINNLKPQLNKQQPEQNPQEKVEIKLTQPATTISKAESKPEPQKQAKVIESDADSDEEPIKTQIQPIVQTKADSVKANNVSKKSEDDEFKDYDDIADDDYDEEFDDGESEPEEKPKQKIVFPPSSQPAPVSSSNPPVKKVWEKKDPLSQFVTIKKDEQPKEDEQKLQEQKRQEEEQKKKDEDLKQQQELQKRKDDEEKQRQKVLLEKQKEEEEKLRKQKEIEQAQKQKDESVEESIEDEFEDQQFDDKEDLDSEPEEQKQENKNLAQRSIQDKNSVIEQEKAQSLKSSVQSQASKIAEIKQEQTVKQEEKVQEQPKRNLLAFQNLNNKQVPIPQSNPIQQKQQPLVTQDQYTYDIDLTKPIEKPQPQYKQQPIQQQQHIPLSQNIQSGFLQQTQPINQTQPQIQKQPEKELQIQQLVLSTQIIQNSTPNRLRDTSNIRQNEQSLYQAQDEGRFDIQISKKSQQNIKEHEDNKRKEELKQFENYILRNLENLDLEDRHQLLEYMEDEYDKNPGLFPFPKELLEEFLISELQKKKEAQLKEVKRQKKLAKQREKKNIQSSNFKSHSKSQNITQNNQSQRKLIELSKKKAKGQSETQLQEDLQNDNQNDNHQINFAPKYNKRPQSGSKLSNMKQKKIQRPQSAMPRDQRIDIKMPTENSKQYQDMFQSKFSSSKRPTSSKRSKSKKRSEANPSQYQINQLVQALSPKELKNTPMFMNMQSHSPTRSNKENQDLNFVDDDSIKHMSKEQLQELFKKQQRLLLKQQFKPVNTIYSTATRPRTSQSRGKSSSKRSQQKKENQIKKVSINTNLQSYVSNPFNIQKQLTDSIAKIKAPQGSTMINNFFLNFNDLLNNQHQQNSINNQLASNSNITSQTSQDHATIKSNNPSTQPFFKISDQELVNLLQAGQIGTFEKQNELKTFLEQKIIENHNSERNNFYQKIYDILQGSVNKTYQRMSESENKQPRKLKEDNEDIQRILKQKGDLENLFKQYNIQDKKKDAYEKAQQERQDKIRLRELKMQQIQEKKLKEQLDAHQKKVSYERENQQRMLSDKIMGLATKIEKQKLLTEKKELNEQIKQKQEMGKNLLMKIDSVYNNKISMLKDKIKSEKFDRQIASSAQREILDKMKRENLAFKKMVGIPTEIKQIMNRP</sequence>
<feature type="region of interest" description="Disordered" evidence="2">
    <location>
        <begin position="152"/>
        <end position="636"/>
    </location>
</feature>
<feature type="compositionally biased region" description="Polar residues" evidence="2">
    <location>
        <begin position="378"/>
        <end position="397"/>
    </location>
</feature>
<feature type="compositionally biased region" description="Polar residues" evidence="2">
    <location>
        <begin position="600"/>
        <end position="610"/>
    </location>
</feature>
<feature type="compositionally biased region" description="Basic and acidic residues" evidence="2">
    <location>
        <begin position="257"/>
        <end position="283"/>
    </location>
</feature>
<feature type="compositionally biased region" description="Basic and acidic residues" evidence="2">
    <location>
        <begin position="469"/>
        <end position="546"/>
    </location>
</feature>
<feature type="compositionally biased region" description="Low complexity" evidence="2">
    <location>
        <begin position="225"/>
        <end position="245"/>
    </location>
</feature>
<feature type="compositionally biased region" description="Polar residues" evidence="2">
    <location>
        <begin position="969"/>
        <end position="979"/>
    </location>
</feature>
<feature type="compositionally biased region" description="Acidic residues" evidence="2">
    <location>
        <begin position="284"/>
        <end position="313"/>
    </location>
</feature>
<dbReference type="EMBL" id="CCKQ01011438">
    <property type="protein sequence ID" value="CDW83002.1"/>
    <property type="molecule type" value="Genomic_DNA"/>
</dbReference>
<feature type="compositionally biased region" description="Polar residues" evidence="2">
    <location>
        <begin position="316"/>
        <end position="333"/>
    </location>
</feature>
<evidence type="ECO:0008006" key="5">
    <source>
        <dbReference type="Google" id="ProtNLM"/>
    </source>
</evidence>